<evidence type="ECO:0000256" key="3">
    <source>
        <dbReference type="ARBA" id="ARBA00023163"/>
    </source>
</evidence>
<feature type="domain" description="HTH araC/xylS-type" evidence="4">
    <location>
        <begin position="9"/>
        <end position="108"/>
    </location>
</feature>
<dbReference type="KEGG" id="panm:D3795_01715"/>
<dbReference type="SMART" id="SM00342">
    <property type="entry name" value="HTH_ARAC"/>
    <property type="match status" value="1"/>
</dbReference>
<dbReference type="Proteomes" id="UP000427820">
    <property type="component" value="Chromosome"/>
</dbReference>
<name>A0AA92ILM9_9GAMM</name>
<dbReference type="InterPro" id="IPR029442">
    <property type="entry name" value="GyrI-like"/>
</dbReference>
<dbReference type="SMART" id="SM00871">
    <property type="entry name" value="AraC_E_bind"/>
    <property type="match status" value="1"/>
</dbReference>
<dbReference type="InterPro" id="IPR010499">
    <property type="entry name" value="AraC_E-bd"/>
</dbReference>
<evidence type="ECO:0000256" key="2">
    <source>
        <dbReference type="ARBA" id="ARBA00023125"/>
    </source>
</evidence>
<organism evidence="5 6">
    <name type="scientific">Pseudidiomarina andamanensis</name>
    <dbReference type="NCBI Taxonomy" id="1940690"/>
    <lineage>
        <taxon>Bacteria</taxon>
        <taxon>Pseudomonadati</taxon>
        <taxon>Pseudomonadota</taxon>
        <taxon>Gammaproteobacteria</taxon>
        <taxon>Alteromonadales</taxon>
        <taxon>Idiomarinaceae</taxon>
        <taxon>Pseudidiomarina</taxon>
    </lineage>
</organism>
<dbReference type="InterPro" id="IPR020449">
    <property type="entry name" value="Tscrpt_reg_AraC-type_HTH"/>
</dbReference>
<evidence type="ECO:0000313" key="5">
    <source>
        <dbReference type="EMBL" id="QGT94967.1"/>
    </source>
</evidence>
<dbReference type="PANTHER" id="PTHR40055">
    <property type="entry name" value="TRANSCRIPTIONAL REGULATOR YGIV-RELATED"/>
    <property type="match status" value="1"/>
</dbReference>
<evidence type="ECO:0000313" key="6">
    <source>
        <dbReference type="Proteomes" id="UP000427820"/>
    </source>
</evidence>
<gene>
    <name evidence="5" type="ORF">D3795_01715</name>
</gene>
<dbReference type="Pfam" id="PF12833">
    <property type="entry name" value="HTH_18"/>
    <property type="match status" value="1"/>
</dbReference>
<dbReference type="InterPro" id="IPR009057">
    <property type="entry name" value="Homeodomain-like_sf"/>
</dbReference>
<protein>
    <submittedName>
        <fullName evidence="5">Helix-turn-helix domain-containing protein</fullName>
    </submittedName>
</protein>
<dbReference type="InterPro" id="IPR018060">
    <property type="entry name" value="HTH_AraC"/>
</dbReference>
<keyword evidence="1" id="KW-0805">Transcription regulation</keyword>
<dbReference type="EMBL" id="CP032551">
    <property type="protein sequence ID" value="QGT94967.1"/>
    <property type="molecule type" value="Genomic_DNA"/>
</dbReference>
<dbReference type="InterPro" id="IPR050908">
    <property type="entry name" value="SmbC-like"/>
</dbReference>
<sequence length="298" mass="34689">MANYHERFLKVIQFIESNLDTDLNVETLCDVAHLSKFHFHRQCSAVFGMPIMSLVRMLRLKKAAFQLAFRKEIKILTVAFNSGYESNEAFTRVFKKYFGMAPSKFRATPNWNRWQTHYDPVMRLRKNTMSNNDLFYVRVIELPEITTAAIEHRGSPNVLGATLAKFIEWRKVNRLPPSKSRTFNFIYDDPATTPADEYRFDIACSIERDMTDDEVGIITKKIPAGHYAMLKHKGSDDTLGEVIQFLFTDWIANSDFELRDFPLILERISFFPEVPEHEMMTHVYLPIQAKSSLSPKTR</sequence>
<dbReference type="AlphaFoldDB" id="A0AA92ILM9"/>
<dbReference type="RefSeq" id="WP_156265876.1">
    <property type="nucleotide sequence ID" value="NZ_CP032551.1"/>
</dbReference>
<dbReference type="SUPFAM" id="SSF46689">
    <property type="entry name" value="Homeodomain-like"/>
    <property type="match status" value="2"/>
</dbReference>
<dbReference type="SUPFAM" id="SSF55136">
    <property type="entry name" value="Probable bacterial effector-binding domain"/>
    <property type="match status" value="1"/>
</dbReference>
<accession>A0AA92ILM9</accession>
<dbReference type="PROSITE" id="PS01124">
    <property type="entry name" value="HTH_ARAC_FAMILY_2"/>
    <property type="match status" value="1"/>
</dbReference>
<dbReference type="Gene3D" id="1.10.10.60">
    <property type="entry name" value="Homeodomain-like"/>
    <property type="match status" value="2"/>
</dbReference>
<dbReference type="PRINTS" id="PR00032">
    <property type="entry name" value="HTHARAC"/>
</dbReference>
<dbReference type="InterPro" id="IPR018062">
    <property type="entry name" value="HTH_AraC-typ_CS"/>
</dbReference>
<dbReference type="GO" id="GO:0003700">
    <property type="term" value="F:DNA-binding transcription factor activity"/>
    <property type="evidence" value="ECO:0007669"/>
    <property type="project" value="InterPro"/>
</dbReference>
<reference evidence="5 6" key="1">
    <citation type="submission" date="2018-09" db="EMBL/GenBank/DDBJ databases">
        <title>Whole genome sequencing of Idiomarina andamanensis W-5T (LMG 29773T= JCM 31645T).</title>
        <authorList>
            <person name="Das S.K."/>
        </authorList>
    </citation>
    <scope>NUCLEOTIDE SEQUENCE [LARGE SCALE GENOMIC DNA]</scope>
    <source>
        <strain evidence="5 6">W-5T</strain>
    </source>
</reference>
<dbReference type="PROSITE" id="PS00041">
    <property type="entry name" value="HTH_ARAC_FAMILY_1"/>
    <property type="match status" value="1"/>
</dbReference>
<dbReference type="Pfam" id="PF06445">
    <property type="entry name" value="GyrI-like"/>
    <property type="match status" value="1"/>
</dbReference>
<evidence type="ECO:0000259" key="4">
    <source>
        <dbReference type="PROSITE" id="PS01124"/>
    </source>
</evidence>
<dbReference type="PANTHER" id="PTHR40055:SF1">
    <property type="entry name" value="TRANSCRIPTIONAL REGULATOR YGIV-RELATED"/>
    <property type="match status" value="1"/>
</dbReference>
<keyword evidence="6" id="KW-1185">Reference proteome</keyword>
<dbReference type="InterPro" id="IPR011256">
    <property type="entry name" value="Reg_factor_effector_dom_sf"/>
</dbReference>
<evidence type="ECO:0000256" key="1">
    <source>
        <dbReference type="ARBA" id="ARBA00023015"/>
    </source>
</evidence>
<dbReference type="GO" id="GO:0043565">
    <property type="term" value="F:sequence-specific DNA binding"/>
    <property type="evidence" value="ECO:0007669"/>
    <property type="project" value="InterPro"/>
</dbReference>
<dbReference type="Gene3D" id="3.20.80.10">
    <property type="entry name" value="Regulatory factor, effector binding domain"/>
    <property type="match status" value="1"/>
</dbReference>
<proteinExistence type="predicted"/>
<keyword evidence="3" id="KW-0804">Transcription</keyword>
<keyword evidence="2" id="KW-0238">DNA-binding</keyword>